<dbReference type="RefSeq" id="XP_016639099.1">
    <property type="nucleotide sequence ID" value="XM_016791255.1"/>
</dbReference>
<sequence>MSLASPTSKAPMDWTPPSIESLDFASDCSLVADFYSTWFETLAEPDVTLVKPPHGDVNITHWIPRTIGADIVEKYFRAALPPNTQNVPSYGQILEWELQLRLNYSQEVQAWLDIEDFSKRHEARLNVTYFNVVVDIPGRLCSEQVCSAGGFEWERLSDLNGPGIYAAYIIQGVVASMFVLFALFETGQVYTGRIPKSQPTLSKPSLREHLYASVKQSFDGFSDSVGVFTLALPFSILAEFFSREDGVQYKDFRVAGWVLAYIMSLAVWLYRIGRLFRRVDTYRLVGSSDLSTDKKVKKEFTLLLLAVSSFPGLFFLFFLVVISLVFRFEDFWDDICGFSYKSDEIWLAVVAFVLILWCVLREFILAIGAELTKRRIRQRQTVAQAPQPTIARVFSVLDKRVRADPKYQTWALVLGLVDAIVVGVWTWIIFYRYNHYRRQLLDYANSGNKNTWSLGQVFALASVIPIGIGFLRGMCPLIWYYKDRIILSARRWLDDTIPKRFVILVFAPWVF</sequence>
<keyword evidence="1" id="KW-0812">Transmembrane</keyword>
<reference evidence="2 3" key="1">
    <citation type="journal article" date="2014" name="Genome Announc.">
        <title>Draft genome sequence of the pathogenic fungus Scedosporium apiospermum.</title>
        <authorList>
            <person name="Vandeputte P."/>
            <person name="Ghamrawi S."/>
            <person name="Rechenmann M."/>
            <person name="Iltis A."/>
            <person name="Giraud S."/>
            <person name="Fleury M."/>
            <person name="Thornton C."/>
            <person name="Delhaes L."/>
            <person name="Meyer W."/>
            <person name="Papon N."/>
            <person name="Bouchara J.P."/>
        </authorList>
    </citation>
    <scope>NUCLEOTIDE SEQUENCE [LARGE SCALE GENOMIC DNA]</scope>
    <source>
        <strain evidence="2 3">IHEM 14462</strain>
    </source>
</reference>
<dbReference type="GeneID" id="27729055"/>
<evidence type="ECO:0000256" key="1">
    <source>
        <dbReference type="SAM" id="Phobius"/>
    </source>
</evidence>
<dbReference type="EMBL" id="JOWA01000154">
    <property type="protein sequence ID" value="KEZ39300.1"/>
    <property type="molecule type" value="Genomic_DNA"/>
</dbReference>
<feature type="transmembrane region" description="Helical" evidence="1">
    <location>
        <begin position="225"/>
        <end position="242"/>
    </location>
</feature>
<keyword evidence="1" id="KW-1133">Transmembrane helix</keyword>
<keyword evidence="1" id="KW-0472">Membrane</keyword>
<dbReference type="OMA" id="ACTHRIT"/>
<accession>A0A084FW38</accession>
<keyword evidence="3" id="KW-1185">Reference proteome</keyword>
<name>A0A084FW38_PSEDA</name>
<evidence type="ECO:0000313" key="3">
    <source>
        <dbReference type="Proteomes" id="UP000028545"/>
    </source>
</evidence>
<dbReference type="HOGENOM" id="CLU_533354_0_0_1"/>
<feature type="transmembrane region" description="Helical" evidence="1">
    <location>
        <begin position="409"/>
        <end position="433"/>
    </location>
</feature>
<evidence type="ECO:0000313" key="2">
    <source>
        <dbReference type="EMBL" id="KEZ39300.1"/>
    </source>
</evidence>
<dbReference type="AlphaFoldDB" id="A0A084FW38"/>
<gene>
    <name evidence="2" type="ORF">SAPIO_CDS9983</name>
</gene>
<feature type="transmembrane region" description="Helical" evidence="1">
    <location>
        <begin position="453"/>
        <end position="481"/>
    </location>
</feature>
<comment type="caution">
    <text evidence="2">The sequence shown here is derived from an EMBL/GenBank/DDBJ whole genome shotgun (WGS) entry which is preliminary data.</text>
</comment>
<dbReference type="Proteomes" id="UP000028545">
    <property type="component" value="Unassembled WGS sequence"/>
</dbReference>
<feature type="transmembrane region" description="Helical" evidence="1">
    <location>
        <begin position="254"/>
        <end position="273"/>
    </location>
</feature>
<dbReference type="VEuPathDB" id="FungiDB:SAPIO_CDS9983"/>
<organism evidence="2 3">
    <name type="scientific">Pseudallescheria apiosperma</name>
    <name type="common">Scedosporium apiospermum</name>
    <dbReference type="NCBI Taxonomy" id="563466"/>
    <lineage>
        <taxon>Eukaryota</taxon>
        <taxon>Fungi</taxon>
        <taxon>Dikarya</taxon>
        <taxon>Ascomycota</taxon>
        <taxon>Pezizomycotina</taxon>
        <taxon>Sordariomycetes</taxon>
        <taxon>Hypocreomycetidae</taxon>
        <taxon>Microascales</taxon>
        <taxon>Microascaceae</taxon>
        <taxon>Scedosporium</taxon>
    </lineage>
</organism>
<protein>
    <submittedName>
        <fullName evidence="2">Uncharacterized protein</fullName>
    </submittedName>
</protein>
<feature type="transmembrane region" description="Helical" evidence="1">
    <location>
        <begin position="345"/>
        <end position="369"/>
    </location>
</feature>
<feature type="transmembrane region" description="Helical" evidence="1">
    <location>
        <begin position="165"/>
        <end position="184"/>
    </location>
</feature>
<dbReference type="OrthoDB" id="4850368at2759"/>
<proteinExistence type="predicted"/>
<dbReference type="KEGG" id="sapo:SAPIO_CDS9983"/>
<feature type="transmembrane region" description="Helical" evidence="1">
    <location>
        <begin position="300"/>
        <end position="325"/>
    </location>
</feature>